<feature type="signal peptide" evidence="1">
    <location>
        <begin position="1"/>
        <end position="18"/>
    </location>
</feature>
<comment type="caution">
    <text evidence="2">The sequence shown here is derived from an EMBL/GenBank/DDBJ whole genome shotgun (WGS) entry which is preliminary data.</text>
</comment>
<evidence type="ECO:0000256" key="1">
    <source>
        <dbReference type="SAM" id="SignalP"/>
    </source>
</evidence>
<feature type="chain" id="PRO_5029460797" evidence="1">
    <location>
        <begin position="19"/>
        <end position="183"/>
    </location>
</feature>
<name>A0A7J4ZSG1_9BACT</name>
<evidence type="ECO:0000313" key="3">
    <source>
        <dbReference type="Proteomes" id="UP000420562"/>
    </source>
</evidence>
<sequence>MKTFINMLVSLVAYVATAMTSSKPAGTYIRRDPCAGANVYAAEYTNAYVTTPAVKNSAAQLGGRVRIARATYTQGAADGAIGDVVYFTKLPQGATPLPFGKMYFGAGNATATLKIGFAGNDACFLAATSIAAAGSAVLDAFAASGAILKNTGTTGLDVIGTNAVAAIKAAQVITIWIPYVMND</sequence>
<keyword evidence="3" id="KW-1185">Reference proteome</keyword>
<organism evidence="2 3">
    <name type="scientific">Oryzomonas japonica</name>
    <dbReference type="NCBI Taxonomy" id="2603858"/>
    <lineage>
        <taxon>Bacteria</taxon>
        <taxon>Pseudomonadati</taxon>
        <taxon>Thermodesulfobacteriota</taxon>
        <taxon>Desulfuromonadia</taxon>
        <taxon>Geobacterales</taxon>
        <taxon>Geobacteraceae</taxon>
        <taxon>Oryzomonas</taxon>
    </lineage>
</organism>
<dbReference type="AlphaFoldDB" id="A0A7J4ZSG1"/>
<proteinExistence type="predicted"/>
<dbReference type="RefSeq" id="WP_151128090.1">
    <property type="nucleotide sequence ID" value="NZ_VZQZ01000004.1"/>
</dbReference>
<evidence type="ECO:0000313" key="2">
    <source>
        <dbReference type="EMBL" id="KAB0665649.1"/>
    </source>
</evidence>
<keyword evidence="1" id="KW-0732">Signal</keyword>
<reference evidence="2 3" key="1">
    <citation type="submission" date="2019-09" db="EMBL/GenBank/DDBJ databases">
        <title>Geobacter sp. Red96, a novel strain isolated from paddy soil.</title>
        <authorList>
            <person name="Xu Z."/>
            <person name="Masuda Y."/>
            <person name="Itoh H."/>
            <person name="Senoo K."/>
        </authorList>
    </citation>
    <scope>NUCLEOTIDE SEQUENCE [LARGE SCALE GENOMIC DNA]</scope>
    <source>
        <strain evidence="2 3">Red96</strain>
    </source>
</reference>
<gene>
    <name evidence="2" type="ORF">F6V25_07970</name>
</gene>
<dbReference type="EMBL" id="VZQZ01000004">
    <property type="protein sequence ID" value="KAB0665649.1"/>
    <property type="molecule type" value="Genomic_DNA"/>
</dbReference>
<protein>
    <submittedName>
        <fullName evidence="2">Uncharacterized protein</fullName>
    </submittedName>
</protein>
<dbReference type="Proteomes" id="UP000420562">
    <property type="component" value="Unassembled WGS sequence"/>
</dbReference>
<accession>A0A7J4ZSG1</accession>